<evidence type="ECO:0000256" key="1">
    <source>
        <dbReference type="SAM" id="SignalP"/>
    </source>
</evidence>
<keyword evidence="1" id="KW-0732">Signal</keyword>
<gene>
    <name evidence="2" type="ORF">GCM10022247_58050</name>
</gene>
<feature type="chain" id="PRO_5045438511" evidence="1">
    <location>
        <begin position="19"/>
        <end position="102"/>
    </location>
</feature>
<comment type="caution">
    <text evidence="2">The sequence shown here is derived from an EMBL/GenBank/DDBJ whole genome shotgun (WGS) entry which is preliminary data.</text>
</comment>
<protein>
    <submittedName>
        <fullName evidence="2">Uncharacterized protein</fullName>
    </submittedName>
</protein>
<evidence type="ECO:0000313" key="2">
    <source>
        <dbReference type="EMBL" id="GAA4025693.1"/>
    </source>
</evidence>
<reference evidence="3" key="1">
    <citation type="journal article" date="2019" name="Int. J. Syst. Evol. Microbiol.">
        <title>The Global Catalogue of Microorganisms (GCM) 10K type strain sequencing project: providing services to taxonomists for standard genome sequencing and annotation.</title>
        <authorList>
            <consortium name="The Broad Institute Genomics Platform"/>
            <consortium name="The Broad Institute Genome Sequencing Center for Infectious Disease"/>
            <person name="Wu L."/>
            <person name="Ma J."/>
        </authorList>
    </citation>
    <scope>NUCLEOTIDE SEQUENCE [LARGE SCALE GENOMIC DNA]</scope>
    <source>
        <strain evidence="3">JCM 17342</strain>
    </source>
</reference>
<dbReference type="EMBL" id="BAABAL010000019">
    <property type="protein sequence ID" value="GAA4025693.1"/>
    <property type="molecule type" value="Genomic_DNA"/>
</dbReference>
<keyword evidence="3" id="KW-1185">Reference proteome</keyword>
<accession>A0ABP7TFX1</accession>
<evidence type="ECO:0000313" key="3">
    <source>
        <dbReference type="Proteomes" id="UP001501747"/>
    </source>
</evidence>
<sequence length="102" mass="10709">MGALTLAASVVVPTAAQATTCHGAQLKWTSGTWSRCYGLGFHDIANQRSMLIHVGGGFKATLHFQGTRPDGSPITPPQTYGPGSFITNMEGNSLSQLFVKSA</sequence>
<dbReference type="Proteomes" id="UP001501747">
    <property type="component" value="Unassembled WGS sequence"/>
</dbReference>
<feature type="signal peptide" evidence="1">
    <location>
        <begin position="1"/>
        <end position="18"/>
    </location>
</feature>
<name>A0ABP7TFX1_9PSEU</name>
<organism evidence="2 3">
    <name type="scientific">Allokutzneria multivorans</name>
    <dbReference type="NCBI Taxonomy" id="1142134"/>
    <lineage>
        <taxon>Bacteria</taxon>
        <taxon>Bacillati</taxon>
        <taxon>Actinomycetota</taxon>
        <taxon>Actinomycetes</taxon>
        <taxon>Pseudonocardiales</taxon>
        <taxon>Pseudonocardiaceae</taxon>
        <taxon>Allokutzneria</taxon>
    </lineage>
</organism>
<proteinExistence type="predicted"/>